<comment type="caution">
    <text evidence="1">The sequence shown here is derived from an EMBL/GenBank/DDBJ whole genome shotgun (WGS) entry which is preliminary data.</text>
</comment>
<dbReference type="EMBL" id="CARXXK010000002">
    <property type="protein sequence ID" value="CAI6353079.1"/>
    <property type="molecule type" value="Genomic_DNA"/>
</dbReference>
<accession>A0AAV0WB81</accession>
<organism evidence="1 2">
    <name type="scientific">Macrosiphum euphorbiae</name>
    <name type="common">potato aphid</name>
    <dbReference type="NCBI Taxonomy" id="13131"/>
    <lineage>
        <taxon>Eukaryota</taxon>
        <taxon>Metazoa</taxon>
        <taxon>Ecdysozoa</taxon>
        <taxon>Arthropoda</taxon>
        <taxon>Hexapoda</taxon>
        <taxon>Insecta</taxon>
        <taxon>Pterygota</taxon>
        <taxon>Neoptera</taxon>
        <taxon>Paraneoptera</taxon>
        <taxon>Hemiptera</taxon>
        <taxon>Sternorrhyncha</taxon>
        <taxon>Aphidomorpha</taxon>
        <taxon>Aphidoidea</taxon>
        <taxon>Aphididae</taxon>
        <taxon>Macrosiphini</taxon>
        <taxon>Macrosiphum</taxon>
    </lineage>
</organism>
<evidence type="ECO:0000313" key="1">
    <source>
        <dbReference type="EMBL" id="CAI6353079.1"/>
    </source>
</evidence>
<evidence type="ECO:0000313" key="2">
    <source>
        <dbReference type="Proteomes" id="UP001160148"/>
    </source>
</evidence>
<evidence type="ECO:0008006" key="3">
    <source>
        <dbReference type="Google" id="ProtNLM"/>
    </source>
</evidence>
<protein>
    <recommendedName>
        <fullName evidence="3">DUF4371 domain-containing protein</fullName>
    </recommendedName>
</protein>
<dbReference type="AlphaFoldDB" id="A0AAV0WB81"/>
<dbReference type="Proteomes" id="UP001160148">
    <property type="component" value="Unassembled WGS sequence"/>
</dbReference>
<gene>
    <name evidence="1" type="ORF">MEUPH1_LOCUS9242</name>
</gene>
<dbReference type="PANTHER" id="PTHR37162:SF1">
    <property type="entry name" value="BED-TYPE DOMAIN-CONTAINING PROTEIN"/>
    <property type="match status" value="1"/>
</dbReference>
<keyword evidence="2" id="KW-1185">Reference proteome</keyword>
<dbReference type="PANTHER" id="PTHR37162">
    <property type="entry name" value="HAT FAMILY DIMERISATION DOMAINCONTAINING PROTEIN-RELATED"/>
    <property type="match status" value="1"/>
</dbReference>
<proteinExistence type="predicted"/>
<reference evidence="1 2" key="1">
    <citation type="submission" date="2023-01" db="EMBL/GenBank/DDBJ databases">
        <authorList>
            <person name="Whitehead M."/>
        </authorList>
    </citation>
    <scope>NUCLEOTIDE SEQUENCE [LARGE SCALE GENOMIC DNA]</scope>
</reference>
<name>A0AAV0WB81_9HEMI</name>
<sequence>MTDESTDIGTIKTSCVVARFYDESSEMIENVFWQLHNVYDTDNPSSASAEHLYNGLISTLNEYEIPLTNIIGFGSDGCNVMMGQHNSVVSRLRESCPGIFIMKCVCHSAHLCASEFLPSEFSMEGRTLGVTLGCFLGMFPLLLKKDEESKDEKSVEEEDEK</sequence>